<keyword evidence="1" id="KW-0456">Lyase</keyword>
<dbReference type="AlphaFoldDB" id="A0A380H802"/>
<sequence>MKESDIIVTATNASQPVYSHTLHLGVHLNAVGSFKPDMQEIPSESMMIANKIVIESVEAARR</sequence>
<evidence type="ECO:0000313" key="1">
    <source>
        <dbReference type="EMBL" id="SUM74204.1"/>
    </source>
</evidence>
<dbReference type="InterPro" id="IPR036291">
    <property type="entry name" value="NAD(P)-bd_dom_sf"/>
</dbReference>
<dbReference type="EC" id="4.3.1.12" evidence="1"/>
<accession>A0A380H802</accession>
<reference evidence="1 2" key="1">
    <citation type="submission" date="2018-06" db="EMBL/GenBank/DDBJ databases">
        <authorList>
            <consortium name="Pathogen Informatics"/>
            <person name="Doyle S."/>
        </authorList>
    </citation>
    <scope>NUCLEOTIDE SEQUENCE [LARGE SCALE GENOMIC DNA]</scope>
    <source>
        <strain evidence="1 2">NCTC11807</strain>
    </source>
</reference>
<gene>
    <name evidence="1" type="ORF">NCTC11807_02465</name>
</gene>
<protein>
    <submittedName>
        <fullName evidence="1">Ornithine cyclodeaminase</fullName>
        <ecNumber evidence="1">4.3.1.12</ecNumber>
    </submittedName>
</protein>
<evidence type="ECO:0000313" key="2">
    <source>
        <dbReference type="Proteomes" id="UP000255425"/>
    </source>
</evidence>
<dbReference type="Pfam" id="PF02423">
    <property type="entry name" value="OCD_Mu_crystall"/>
    <property type="match status" value="1"/>
</dbReference>
<name>A0A380H802_9STAP</name>
<dbReference type="EMBL" id="UHDZ01000001">
    <property type="protein sequence ID" value="SUM74204.1"/>
    <property type="molecule type" value="Genomic_DNA"/>
</dbReference>
<dbReference type="GO" id="GO:0008473">
    <property type="term" value="F:ornithine cyclodeaminase activity"/>
    <property type="evidence" value="ECO:0007669"/>
    <property type="project" value="UniProtKB-EC"/>
</dbReference>
<dbReference type="Gene3D" id="3.40.50.720">
    <property type="entry name" value="NAD(P)-binding Rossmann-like Domain"/>
    <property type="match status" value="1"/>
</dbReference>
<dbReference type="PANTHER" id="PTHR13812">
    <property type="entry name" value="KETIMINE REDUCTASE MU-CRYSTALLIN"/>
    <property type="match status" value="1"/>
</dbReference>
<dbReference type="SUPFAM" id="SSF51735">
    <property type="entry name" value="NAD(P)-binding Rossmann-fold domains"/>
    <property type="match status" value="1"/>
</dbReference>
<dbReference type="PANTHER" id="PTHR13812:SF19">
    <property type="entry name" value="KETIMINE REDUCTASE MU-CRYSTALLIN"/>
    <property type="match status" value="1"/>
</dbReference>
<dbReference type="Proteomes" id="UP000255425">
    <property type="component" value="Unassembled WGS sequence"/>
</dbReference>
<proteinExistence type="predicted"/>
<dbReference type="InterPro" id="IPR003462">
    <property type="entry name" value="ODC_Mu_crystall"/>
</dbReference>
<dbReference type="GO" id="GO:0005737">
    <property type="term" value="C:cytoplasm"/>
    <property type="evidence" value="ECO:0007669"/>
    <property type="project" value="TreeGrafter"/>
</dbReference>
<keyword evidence="2" id="KW-1185">Reference proteome</keyword>
<organism evidence="1 2">
    <name type="scientific">Staphylococcus saccharolyticus</name>
    <dbReference type="NCBI Taxonomy" id="33028"/>
    <lineage>
        <taxon>Bacteria</taxon>
        <taxon>Bacillati</taxon>
        <taxon>Bacillota</taxon>
        <taxon>Bacilli</taxon>
        <taxon>Bacillales</taxon>
        <taxon>Staphylococcaceae</taxon>
        <taxon>Staphylococcus</taxon>
    </lineage>
</organism>